<evidence type="ECO:0000313" key="7">
    <source>
        <dbReference type="Proteomes" id="UP000007799"/>
    </source>
</evidence>
<reference evidence="6" key="1">
    <citation type="submission" date="2009-08" db="EMBL/GenBank/DDBJ databases">
        <title>Annotation of Salpingoeca rosetta.</title>
        <authorList>
            <consortium name="The Broad Institute Genome Sequencing Platform"/>
            <person name="Russ C."/>
            <person name="Cuomo C."/>
            <person name="Burger G."/>
            <person name="Gray M.W."/>
            <person name="Holland P.W.H."/>
            <person name="King N."/>
            <person name="Lang F.B.F."/>
            <person name="Roger A.J."/>
            <person name="Ruiz-Trillo I."/>
            <person name="Young S.K."/>
            <person name="Zeng Q."/>
            <person name="Gargeya S."/>
            <person name="Alvarado L."/>
            <person name="Berlin A."/>
            <person name="Chapman S.B."/>
            <person name="Chen Z."/>
            <person name="Freedman E."/>
            <person name="Gellesch M."/>
            <person name="Goldberg J."/>
            <person name="Griggs A."/>
            <person name="Gujja S."/>
            <person name="Heilman E."/>
            <person name="Heiman D."/>
            <person name="Howarth C."/>
            <person name="Mehta T."/>
            <person name="Neiman D."/>
            <person name="Pearson M."/>
            <person name="Roberts A."/>
            <person name="Saif S."/>
            <person name="Shea T."/>
            <person name="Shenoy N."/>
            <person name="Sisk P."/>
            <person name="Stolte C."/>
            <person name="Sykes S."/>
            <person name="White J."/>
            <person name="Yandava C."/>
            <person name="Haas B."/>
            <person name="Nusbaum C."/>
            <person name="Birren B."/>
        </authorList>
    </citation>
    <scope>NUCLEOTIDE SEQUENCE [LARGE SCALE GENOMIC DNA]</scope>
    <source>
        <strain evidence="6">ATCC 50818</strain>
    </source>
</reference>
<evidence type="ECO:0000256" key="4">
    <source>
        <dbReference type="SAM" id="MobiDB-lite"/>
    </source>
</evidence>
<dbReference type="InParanoid" id="F2U725"/>
<keyword evidence="7" id="KW-1185">Reference proteome</keyword>
<feature type="compositionally biased region" description="Low complexity" evidence="4">
    <location>
        <begin position="536"/>
        <end position="548"/>
    </location>
</feature>
<feature type="region of interest" description="Disordered" evidence="4">
    <location>
        <begin position="223"/>
        <end position="249"/>
    </location>
</feature>
<dbReference type="SUPFAM" id="SSF48371">
    <property type="entry name" value="ARM repeat"/>
    <property type="match status" value="1"/>
</dbReference>
<dbReference type="InterPro" id="IPR024679">
    <property type="entry name" value="Ipi1_N"/>
</dbReference>
<dbReference type="STRING" id="946362.F2U725"/>
<evidence type="ECO:0000256" key="2">
    <source>
        <dbReference type="ARBA" id="ARBA00006427"/>
    </source>
</evidence>
<accession>F2U725</accession>
<feature type="region of interest" description="Disordered" evidence="4">
    <location>
        <begin position="433"/>
        <end position="470"/>
    </location>
</feature>
<evidence type="ECO:0000313" key="6">
    <source>
        <dbReference type="EMBL" id="EGD83657.1"/>
    </source>
</evidence>
<feature type="domain" description="Pre-rRNA-processing protein Ipi1 N-terminal" evidence="5">
    <location>
        <begin position="142"/>
        <end position="258"/>
    </location>
</feature>
<dbReference type="Gene3D" id="1.25.10.10">
    <property type="entry name" value="Leucine-rich Repeat Variant"/>
    <property type="match status" value="1"/>
</dbReference>
<evidence type="ECO:0000256" key="1">
    <source>
        <dbReference type="ARBA" id="ARBA00004123"/>
    </source>
</evidence>
<dbReference type="Proteomes" id="UP000007799">
    <property type="component" value="Unassembled WGS sequence"/>
</dbReference>
<comment type="similarity">
    <text evidence="2">Belongs to the IPI1/TEX10 family.</text>
</comment>
<dbReference type="GeneID" id="16075741"/>
<name>F2U725_SALR5</name>
<dbReference type="InterPro" id="IPR016024">
    <property type="entry name" value="ARM-type_fold"/>
</dbReference>
<dbReference type="GO" id="GO:0071339">
    <property type="term" value="C:MLL1 complex"/>
    <property type="evidence" value="ECO:0007669"/>
    <property type="project" value="TreeGrafter"/>
</dbReference>
<keyword evidence="3" id="KW-0539">Nucleus</keyword>
<evidence type="ECO:0000256" key="3">
    <source>
        <dbReference type="ARBA" id="ARBA00023242"/>
    </source>
</evidence>
<sequence length="1082" mass="115326">MVRTRKKAGKSSKEVDFKKKKNKVGKSKRQENATVTTFKTRAIHVTSSLREVDHAKEIVTQQGQTISDLLAKAGHYNKNVRADAVHAMALLIEDHPELLQQAAILLAVVERVCPLISDLSHRVRTEVAALLKIIASSCDQTQLVPYFPLMVAHTSTAMTSIDHYTREDALNVIDVWIDHLPALLGEMGHKLLDNFLHLISSQSSGGSGGGSSSGGLSSSLASSSAIGSMPGGRQLSGAPSSALSSNKGRKSVLQRLNRFTQIALRTHVPEVNALHSEAQALPPLQLGQACVNTVGLYPASGRQWQRRQRSETAPAPASFSTVPAATAAGQQASATTTATRESAAAVHGSASSAAGSQQAGQGLMSPSHVLLYAVQDLWPVLDQAWLELVSTRDAVGVTSESDANTLSIVSILVDLAVCIVQFLQAGGHSGVTAQTKEQQQQQQQQQEEEEEAMRHKHTAPGPARKRAKHQQLHRHHLTCLDLIPTLSSLFFERFPFGGDACFHGGNNGLVLLWLNARTARMMAISWLWMHQHTASDDTTTTSSSSSSDGSGGSGSRKRGKRGKAAKKGGDTNREFEFGGELTKFLHDAVSSAKQMQHEAVLQHVLQTVVLLSTNCLLGAEVLDAVAKLHAAVPLDSSHKRLTFHVMAEMLRWTASLSSSKPDDEALKAICMEWAKTLPRLAWQLNVSNTSFSHDALATIHFVIAHKLLSEKDAAATARQLARLVITTAKGKDFAGPFQKLPARTQHLLLDVLSLTADSAAMHDTALVAARAATLLRVDATVHRRLVKLAISGRHTATPFALAAARVFLDLEAGVDVAAACEDVVLDGQPRVCAPLLLTIAQGRVKAKAAESPKAVHASVAQAVATAQLMSRLWCEARHKETPPIPHIIAQLSAAKDAAVPVDRACGLVALATALSRIESRFDASKAPLPPAIVDCMAAVLCFHARHGLPEDRPATAVANANTAAAATAALQTLTTLLDMAVAVCNGDAAVLAQLLSGVAARMDAVGASKMLPLLASLCKDERVLDLLRQEEEEGAVVDAAARAASSLYTLLATIATTHERLSAQVRRVRQQLEQEGVAEPTP</sequence>
<feature type="compositionally biased region" description="Polar residues" evidence="4">
    <location>
        <begin position="237"/>
        <end position="246"/>
    </location>
</feature>
<dbReference type="KEGG" id="sre:PTSG_04262"/>
<feature type="region of interest" description="Disordered" evidence="4">
    <location>
        <begin position="535"/>
        <end position="572"/>
    </location>
</feature>
<dbReference type="OrthoDB" id="361362at2759"/>
<dbReference type="EMBL" id="GL832963">
    <property type="protein sequence ID" value="EGD83657.1"/>
    <property type="molecule type" value="Genomic_DNA"/>
</dbReference>
<dbReference type="eggNOG" id="KOG2149">
    <property type="taxonomic scope" value="Eukaryota"/>
</dbReference>
<feature type="region of interest" description="Disordered" evidence="4">
    <location>
        <begin position="302"/>
        <end position="360"/>
    </location>
</feature>
<proteinExistence type="inferred from homology"/>
<feature type="compositionally biased region" description="Basic residues" evidence="4">
    <location>
        <begin position="555"/>
        <end position="566"/>
    </location>
</feature>
<comment type="subcellular location">
    <subcellularLocation>
        <location evidence="1">Nucleus</location>
    </subcellularLocation>
</comment>
<evidence type="ECO:0000259" key="5">
    <source>
        <dbReference type="Pfam" id="PF12333"/>
    </source>
</evidence>
<feature type="compositionally biased region" description="Basic residues" evidence="4">
    <location>
        <begin position="1"/>
        <end position="10"/>
    </location>
</feature>
<feature type="region of interest" description="Disordered" evidence="4">
    <location>
        <begin position="1"/>
        <end position="32"/>
    </location>
</feature>
<dbReference type="RefSeq" id="XP_004995161.1">
    <property type="nucleotide sequence ID" value="XM_004995104.1"/>
</dbReference>
<gene>
    <name evidence="6" type="ORF">PTSG_04262</name>
</gene>
<feature type="compositionally biased region" description="Basic residues" evidence="4">
    <location>
        <begin position="454"/>
        <end position="470"/>
    </location>
</feature>
<dbReference type="InterPro" id="IPR011989">
    <property type="entry name" value="ARM-like"/>
</dbReference>
<protein>
    <recommendedName>
        <fullName evidence="5">Pre-rRNA-processing protein Ipi1 N-terminal domain-containing protein</fullName>
    </recommendedName>
</protein>
<dbReference type="PANTHER" id="PTHR16056:SF2">
    <property type="entry name" value="TESTIS-EXPRESSED PROTEIN 10"/>
    <property type="match status" value="1"/>
</dbReference>
<feature type="compositionally biased region" description="Low complexity" evidence="4">
    <location>
        <begin position="324"/>
        <end position="360"/>
    </location>
</feature>
<organism evidence="7">
    <name type="scientific">Salpingoeca rosetta (strain ATCC 50818 / BSB-021)</name>
    <dbReference type="NCBI Taxonomy" id="946362"/>
    <lineage>
        <taxon>Eukaryota</taxon>
        <taxon>Choanoflagellata</taxon>
        <taxon>Craspedida</taxon>
        <taxon>Salpingoecidae</taxon>
        <taxon>Salpingoeca</taxon>
    </lineage>
</organism>
<dbReference type="PANTHER" id="PTHR16056">
    <property type="entry name" value="REGULATOR OF MICROTUBULE DYNAMICS PROTEIN"/>
    <property type="match status" value="1"/>
</dbReference>
<dbReference type="AlphaFoldDB" id="F2U725"/>
<feature type="compositionally biased region" description="Basic residues" evidence="4">
    <location>
        <begin position="18"/>
        <end position="27"/>
    </location>
</feature>
<dbReference type="Pfam" id="PF12333">
    <property type="entry name" value="Ipi1_N"/>
    <property type="match status" value="1"/>
</dbReference>